<sequence length="142" mass="16289">MNWGTKIVLGMLAFMLFIVGMVVYMFHLHGRDALVEENYYEKGINYNAEYDAKQNVLIDDAKPQITITQSQIIIQTKASAKYNLVLMRPSNSMDDLKLKGSTSGSTNLILVDKTKMAKGMWFLNLQWHSRGKDYLYKNNITL</sequence>
<evidence type="ECO:0000256" key="1">
    <source>
        <dbReference type="SAM" id="Phobius"/>
    </source>
</evidence>
<keyword evidence="1" id="KW-0472">Membrane</keyword>
<organism evidence="2 3">
    <name type="scientific">Pedobacter paludis</name>
    <dbReference type="NCBI Taxonomy" id="2203212"/>
    <lineage>
        <taxon>Bacteria</taxon>
        <taxon>Pseudomonadati</taxon>
        <taxon>Bacteroidota</taxon>
        <taxon>Sphingobacteriia</taxon>
        <taxon>Sphingobacteriales</taxon>
        <taxon>Sphingobacteriaceae</taxon>
        <taxon>Pedobacter</taxon>
    </lineage>
</organism>
<evidence type="ECO:0000313" key="2">
    <source>
        <dbReference type="EMBL" id="PWS33179.1"/>
    </source>
</evidence>
<keyword evidence="1" id="KW-1133">Transmembrane helix</keyword>
<reference evidence="3" key="1">
    <citation type="submission" date="2018-05" db="EMBL/GenBank/DDBJ databases">
        <title>Pedobacter paludis sp. nov., isolated from wetland soil.</title>
        <authorList>
            <person name="Zhang Y."/>
        </authorList>
    </citation>
    <scope>NUCLEOTIDE SEQUENCE [LARGE SCALE GENOMIC DNA]</scope>
    <source>
        <strain evidence="3">R-8</strain>
    </source>
</reference>
<dbReference type="RefSeq" id="WP_109927766.1">
    <property type="nucleotide sequence ID" value="NZ_QGNY01000001.1"/>
</dbReference>
<gene>
    <name evidence="2" type="ORF">DF947_00645</name>
</gene>
<dbReference type="Pfam" id="PF05751">
    <property type="entry name" value="FixH"/>
    <property type="match status" value="1"/>
</dbReference>
<dbReference type="Proteomes" id="UP000245391">
    <property type="component" value="Unassembled WGS sequence"/>
</dbReference>
<accession>A0A317F5M5</accession>
<proteinExistence type="predicted"/>
<comment type="caution">
    <text evidence="2">The sequence shown here is derived from an EMBL/GenBank/DDBJ whole genome shotgun (WGS) entry which is preliminary data.</text>
</comment>
<dbReference type="InterPro" id="IPR008620">
    <property type="entry name" value="FixH"/>
</dbReference>
<dbReference type="OrthoDB" id="1493774at2"/>
<keyword evidence="3" id="KW-1185">Reference proteome</keyword>
<dbReference type="AlphaFoldDB" id="A0A317F5M5"/>
<evidence type="ECO:0000313" key="3">
    <source>
        <dbReference type="Proteomes" id="UP000245391"/>
    </source>
</evidence>
<dbReference type="EMBL" id="QGNY01000001">
    <property type="protein sequence ID" value="PWS33179.1"/>
    <property type="molecule type" value="Genomic_DNA"/>
</dbReference>
<name>A0A317F5M5_9SPHI</name>
<protein>
    <submittedName>
        <fullName evidence="2">Nitrogen fixation protein FixH</fullName>
    </submittedName>
</protein>
<feature type="transmembrane region" description="Helical" evidence="1">
    <location>
        <begin position="7"/>
        <end position="26"/>
    </location>
</feature>
<keyword evidence="1" id="KW-0812">Transmembrane</keyword>